<reference evidence="2" key="1">
    <citation type="submission" date="2019-12" db="EMBL/GenBank/DDBJ databases">
        <authorList>
            <person name="Olsen N.S."/>
            <person name="Junco L.M.F."/>
            <person name="Kot W."/>
            <person name="Hansen L.H."/>
        </authorList>
    </citation>
    <scope>NUCLEOTIDE SEQUENCE [LARGE SCALE GENOMIC DNA]</scope>
</reference>
<evidence type="ECO:0000313" key="1">
    <source>
        <dbReference type="EMBL" id="QHR72189.1"/>
    </source>
</evidence>
<reference evidence="2" key="2">
    <citation type="journal article" date="2020" name="Viruses">
        <title>Exploring the Remarkable Diversity of Culturable Escherichia coli Phages in the Danish Wastewater Environment.</title>
        <authorList>
            <person name="Olsen N.S."/>
            <person name="Forero-Junco L."/>
            <person name="Kot W."/>
            <person name="Hansen L.H."/>
        </authorList>
    </citation>
    <scope>NUCLEOTIDE SEQUENCE [LARGE SCALE GENOMIC DNA]</scope>
</reference>
<protein>
    <submittedName>
        <fullName evidence="1">Uncharacterized protein</fullName>
    </submittedName>
</protein>
<accession>A0A6B9X915</accession>
<organism evidence="1 2">
    <name type="scientific">Escherichia phage finno</name>
    <dbReference type="NCBI Taxonomy" id="2696395"/>
    <lineage>
        <taxon>Viruses</taxon>
        <taxon>Duplodnaviria</taxon>
        <taxon>Heunggongvirae</taxon>
        <taxon>Uroviricota</taxon>
        <taxon>Caudoviricetes</taxon>
        <taxon>Andersonviridae</taxon>
        <taxon>Ounavirinae</taxon>
        <taxon>Felixounavirus</taxon>
        <taxon>Felixounavirus finno</taxon>
    </lineage>
</organism>
<proteinExistence type="predicted"/>
<sequence>MIFCNLQKHVIEILYKTFGTENTFDSNEAIDALRENSLFIRGQSISNTRGYLTMLRQSGVLLTVGQVKSKGRLSINQLNRAFMEKHIQLSRMLDNTREELGSSQKSNLSEVKDVDVQPDVRYFIADVMFKTLDEAIEHCKEHLIKVKHAKVIWE</sequence>
<gene>
    <name evidence="1" type="ORF">finno_53</name>
</gene>
<dbReference type="Proteomes" id="UP000464210">
    <property type="component" value="Segment"/>
</dbReference>
<evidence type="ECO:0000313" key="2">
    <source>
        <dbReference type="Proteomes" id="UP000464210"/>
    </source>
</evidence>
<keyword evidence="2" id="KW-1185">Reference proteome</keyword>
<name>A0A6B9X915_9CAUD</name>
<dbReference type="EMBL" id="MN850619">
    <property type="protein sequence ID" value="QHR72189.1"/>
    <property type="molecule type" value="Genomic_DNA"/>
</dbReference>